<reference evidence="17" key="1">
    <citation type="journal article" date="2019" name="Int. J. Syst. Evol. Microbiol.">
        <title>The Global Catalogue of Microorganisms (GCM) 10K type strain sequencing project: providing services to taxonomists for standard genome sequencing and annotation.</title>
        <authorList>
            <consortium name="The Broad Institute Genomics Platform"/>
            <consortium name="The Broad Institute Genome Sequencing Center for Infectious Disease"/>
            <person name="Wu L."/>
            <person name="Ma J."/>
        </authorList>
    </citation>
    <scope>NUCLEOTIDE SEQUENCE [LARGE SCALE GENOMIC DNA]</scope>
    <source>
        <strain evidence="17">JCM 30331</strain>
    </source>
</reference>
<protein>
    <recommendedName>
        <fullName evidence="3">histidine kinase</fullName>
        <ecNumber evidence="3">2.7.13.3</ecNumber>
    </recommendedName>
</protein>
<feature type="transmembrane region" description="Helical" evidence="14">
    <location>
        <begin position="37"/>
        <end position="60"/>
    </location>
</feature>
<keyword evidence="12" id="KW-0902">Two-component regulatory system</keyword>
<dbReference type="SUPFAM" id="SSF103190">
    <property type="entry name" value="Sensory domain-like"/>
    <property type="match status" value="1"/>
</dbReference>
<proteinExistence type="predicted"/>
<keyword evidence="4" id="KW-1003">Cell membrane</keyword>
<dbReference type="InterPro" id="IPR033463">
    <property type="entry name" value="sCache_3"/>
</dbReference>
<keyword evidence="5" id="KW-0597">Phosphoprotein</keyword>
<dbReference type="PRINTS" id="PR00344">
    <property type="entry name" value="BCTRLSENSOR"/>
</dbReference>
<keyword evidence="17" id="KW-1185">Reference proteome</keyword>
<dbReference type="Gene3D" id="3.30.565.10">
    <property type="entry name" value="Histidine kinase-like ATPase, C-terminal domain"/>
    <property type="match status" value="1"/>
</dbReference>
<keyword evidence="6" id="KW-0808">Transferase</keyword>
<evidence type="ECO:0000256" key="14">
    <source>
        <dbReference type="SAM" id="Phobius"/>
    </source>
</evidence>
<dbReference type="InterPro" id="IPR000014">
    <property type="entry name" value="PAS"/>
</dbReference>
<evidence type="ECO:0000256" key="4">
    <source>
        <dbReference type="ARBA" id="ARBA00022475"/>
    </source>
</evidence>
<keyword evidence="13 14" id="KW-0472">Membrane</keyword>
<dbReference type="PROSITE" id="PS50109">
    <property type="entry name" value="HIS_KIN"/>
    <property type="match status" value="1"/>
</dbReference>
<dbReference type="InterPro" id="IPR005467">
    <property type="entry name" value="His_kinase_dom"/>
</dbReference>
<dbReference type="Pfam" id="PF14689">
    <property type="entry name" value="SPOB_a"/>
    <property type="match status" value="1"/>
</dbReference>
<evidence type="ECO:0000256" key="1">
    <source>
        <dbReference type="ARBA" id="ARBA00000085"/>
    </source>
</evidence>
<keyword evidence="7 14" id="KW-0812">Transmembrane</keyword>
<evidence type="ECO:0000256" key="12">
    <source>
        <dbReference type="ARBA" id="ARBA00023012"/>
    </source>
</evidence>
<dbReference type="RefSeq" id="WP_189007230.1">
    <property type="nucleotide sequence ID" value="NZ_BMPP01000006.1"/>
</dbReference>
<dbReference type="InterPro" id="IPR003594">
    <property type="entry name" value="HATPase_dom"/>
</dbReference>
<dbReference type="PANTHER" id="PTHR43547">
    <property type="entry name" value="TWO-COMPONENT HISTIDINE KINASE"/>
    <property type="match status" value="1"/>
</dbReference>
<evidence type="ECO:0000256" key="6">
    <source>
        <dbReference type="ARBA" id="ARBA00022679"/>
    </source>
</evidence>
<dbReference type="InterPro" id="IPR039506">
    <property type="entry name" value="SPOB_a"/>
</dbReference>
<accession>A0ABQ2EWD7</accession>
<dbReference type="InterPro" id="IPR036890">
    <property type="entry name" value="HATPase_C_sf"/>
</dbReference>
<keyword evidence="10" id="KW-0067">ATP-binding</keyword>
<evidence type="ECO:0000256" key="3">
    <source>
        <dbReference type="ARBA" id="ARBA00012438"/>
    </source>
</evidence>
<evidence type="ECO:0000256" key="2">
    <source>
        <dbReference type="ARBA" id="ARBA00004651"/>
    </source>
</evidence>
<dbReference type="SMART" id="SM00387">
    <property type="entry name" value="HATPase_c"/>
    <property type="match status" value="1"/>
</dbReference>
<comment type="caution">
    <text evidence="16">The sequence shown here is derived from an EMBL/GenBank/DDBJ whole genome shotgun (WGS) entry which is preliminary data.</text>
</comment>
<comment type="catalytic activity">
    <reaction evidence="1">
        <text>ATP + protein L-histidine = ADP + protein N-phospho-L-histidine.</text>
        <dbReference type="EC" id="2.7.13.3"/>
    </reaction>
</comment>
<evidence type="ECO:0000313" key="17">
    <source>
        <dbReference type="Proteomes" id="UP000647587"/>
    </source>
</evidence>
<evidence type="ECO:0000313" key="16">
    <source>
        <dbReference type="EMBL" id="GGK25471.1"/>
    </source>
</evidence>
<dbReference type="Gene3D" id="1.10.287.130">
    <property type="match status" value="1"/>
</dbReference>
<dbReference type="Pfam" id="PF02518">
    <property type="entry name" value="HATPase_c"/>
    <property type="match status" value="1"/>
</dbReference>
<evidence type="ECO:0000256" key="9">
    <source>
        <dbReference type="ARBA" id="ARBA00022777"/>
    </source>
</evidence>
<organism evidence="16 17">
    <name type="scientific">Deinococcus malanensis</name>
    <dbReference type="NCBI Taxonomy" id="1706855"/>
    <lineage>
        <taxon>Bacteria</taxon>
        <taxon>Thermotogati</taxon>
        <taxon>Deinococcota</taxon>
        <taxon>Deinococci</taxon>
        <taxon>Deinococcales</taxon>
        <taxon>Deinococcaceae</taxon>
        <taxon>Deinococcus</taxon>
    </lineage>
</organism>
<dbReference type="Gene3D" id="3.30.450.20">
    <property type="entry name" value="PAS domain"/>
    <property type="match status" value="1"/>
</dbReference>
<dbReference type="InterPro" id="IPR029151">
    <property type="entry name" value="Sensor-like_sf"/>
</dbReference>
<dbReference type="InterPro" id="IPR004358">
    <property type="entry name" value="Sig_transdc_His_kin-like_C"/>
</dbReference>
<dbReference type="SUPFAM" id="SSF55890">
    <property type="entry name" value="Sporulation response regulatory protein Spo0B"/>
    <property type="match status" value="1"/>
</dbReference>
<keyword evidence="8" id="KW-0547">Nucleotide-binding</keyword>
<evidence type="ECO:0000259" key="15">
    <source>
        <dbReference type="PROSITE" id="PS50109"/>
    </source>
</evidence>
<dbReference type="EC" id="2.7.13.3" evidence="3"/>
<dbReference type="Pfam" id="PF17203">
    <property type="entry name" value="sCache_3_2"/>
    <property type="match status" value="1"/>
</dbReference>
<sequence>MSLRPALPRPVRLSVPELAREVALPYTPRLLRVQTRVFLTTLGAFLLLALPLALLASLVLRGGLYQTFADRALRESQLMATLPPVVSALSGDKVARTQLNALVNRYRVVLRADYIVITDQSAIRLTHPNPDQIGQRMVGGDFKAFLRGQSMTETVAGTLGPSVRAKVPVLAGDGRVLGLASVGFLLPRVEDVFWNVVRAALPWYLAALGLALLLANLLARRVRATLLDLEPEQVAGGLLHFRTVLNTLQDGVLVVRAGQIYVMNPQARAMLGASHRLPVPLRDLLPDLPAQEDRSPHTLDVRGQPVLVDVHTAEDGAQVITLRDLARVQALADELTQSRRYAELLRAQTHEFTNRLHTLAGLLHLGETQEALQLIHAQAARHTAHADAVRQLGHVRLAALLLGKFDRAAELGVTLTIDPLSKLPETLAPGVLDALELAAGNLIENACEAASGLPDARVQVLIAADPEGLILEVRDTGNGVPPALLTSLTHRGVSSKGSGRGVGLALVQERVAALGGTLTHDRLPDPTGRLWTRFTLDLPAGDTP</sequence>
<feature type="domain" description="Histidine kinase" evidence="15">
    <location>
        <begin position="347"/>
        <end position="542"/>
    </location>
</feature>
<dbReference type="Pfam" id="PF13188">
    <property type="entry name" value="PAS_8"/>
    <property type="match status" value="1"/>
</dbReference>
<keyword evidence="11 14" id="KW-1133">Transmembrane helix</keyword>
<dbReference type="Proteomes" id="UP000647587">
    <property type="component" value="Unassembled WGS sequence"/>
</dbReference>
<keyword evidence="9 16" id="KW-0418">Kinase</keyword>
<evidence type="ECO:0000256" key="11">
    <source>
        <dbReference type="ARBA" id="ARBA00022989"/>
    </source>
</evidence>
<dbReference type="PANTHER" id="PTHR43547:SF10">
    <property type="entry name" value="SENSOR HISTIDINE KINASE DCUS"/>
    <property type="match status" value="1"/>
</dbReference>
<dbReference type="SUPFAM" id="SSF55874">
    <property type="entry name" value="ATPase domain of HSP90 chaperone/DNA topoisomerase II/histidine kinase"/>
    <property type="match status" value="1"/>
</dbReference>
<name>A0ABQ2EWD7_9DEIO</name>
<evidence type="ECO:0000256" key="10">
    <source>
        <dbReference type="ARBA" id="ARBA00022840"/>
    </source>
</evidence>
<dbReference type="InterPro" id="IPR016120">
    <property type="entry name" value="Sig_transdc_His_kin_SpoOB"/>
</dbReference>
<dbReference type="GO" id="GO:0016301">
    <property type="term" value="F:kinase activity"/>
    <property type="evidence" value="ECO:0007669"/>
    <property type="project" value="UniProtKB-KW"/>
</dbReference>
<evidence type="ECO:0000256" key="7">
    <source>
        <dbReference type="ARBA" id="ARBA00022692"/>
    </source>
</evidence>
<gene>
    <name evidence="16" type="primary">dpiB</name>
    <name evidence="16" type="ORF">GCM10008955_18920</name>
</gene>
<comment type="subcellular location">
    <subcellularLocation>
        <location evidence="2">Cell membrane</location>
        <topology evidence="2">Multi-pass membrane protein</topology>
    </subcellularLocation>
</comment>
<evidence type="ECO:0000256" key="5">
    <source>
        <dbReference type="ARBA" id="ARBA00022553"/>
    </source>
</evidence>
<dbReference type="EMBL" id="BMPP01000006">
    <property type="protein sequence ID" value="GGK25471.1"/>
    <property type="molecule type" value="Genomic_DNA"/>
</dbReference>
<evidence type="ECO:0000256" key="8">
    <source>
        <dbReference type="ARBA" id="ARBA00022741"/>
    </source>
</evidence>
<evidence type="ECO:0000256" key="13">
    <source>
        <dbReference type="ARBA" id="ARBA00023136"/>
    </source>
</evidence>